<dbReference type="GO" id="GO:0044224">
    <property type="term" value="C:juxtaparanode region of axon"/>
    <property type="evidence" value="ECO:0007669"/>
    <property type="project" value="TreeGrafter"/>
</dbReference>
<comment type="caution">
    <text evidence="4">The sequence shown here is derived from an EMBL/GenBank/DDBJ whole genome shotgun (WGS) entry which is preliminary data.</text>
</comment>
<dbReference type="GO" id="GO:0034220">
    <property type="term" value="P:monoatomic ion transmembrane transport"/>
    <property type="evidence" value="ECO:0007669"/>
    <property type="project" value="UniProtKB-KW"/>
</dbReference>
<dbReference type="GO" id="GO:1901379">
    <property type="term" value="P:regulation of potassium ion transmembrane transport"/>
    <property type="evidence" value="ECO:0007669"/>
    <property type="project" value="TreeGrafter"/>
</dbReference>
<keyword evidence="5" id="KW-1185">Reference proteome</keyword>
<keyword evidence="4" id="KW-0813">Transport</keyword>
<evidence type="ECO:0000256" key="2">
    <source>
        <dbReference type="ARBA" id="ARBA00023002"/>
    </source>
</evidence>
<dbReference type="InterPro" id="IPR005399">
    <property type="entry name" value="K_chnl_volt-dep_bsu_KCNAB-rel"/>
</dbReference>
<dbReference type="PANTHER" id="PTHR43150:SF7">
    <property type="entry name" value="VOLTAGE-GATED POTASSIUM CHANNEL SUBUNIT BETA-1"/>
    <property type="match status" value="1"/>
</dbReference>
<dbReference type="Gene3D" id="3.20.20.100">
    <property type="entry name" value="NADP-dependent oxidoreductase domain"/>
    <property type="match status" value="2"/>
</dbReference>
<protein>
    <submittedName>
        <fullName evidence="4">Voltage-gated potassium channel subunit beta-1</fullName>
    </submittedName>
</protein>
<organism evidence="4 5">
    <name type="scientific">Bagarius yarrelli</name>
    <name type="common">Goonch</name>
    <name type="synonym">Bagrus yarrelli</name>
    <dbReference type="NCBI Taxonomy" id="175774"/>
    <lineage>
        <taxon>Eukaryota</taxon>
        <taxon>Metazoa</taxon>
        <taxon>Chordata</taxon>
        <taxon>Craniata</taxon>
        <taxon>Vertebrata</taxon>
        <taxon>Euteleostomi</taxon>
        <taxon>Actinopterygii</taxon>
        <taxon>Neopterygii</taxon>
        <taxon>Teleostei</taxon>
        <taxon>Ostariophysi</taxon>
        <taxon>Siluriformes</taxon>
        <taxon>Sisoridae</taxon>
        <taxon>Sisorinae</taxon>
        <taxon>Bagarius</taxon>
    </lineage>
</organism>
<feature type="region of interest" description="Disordered" evidence="3">
    <location>
        <begin position="14"/>
        <end position="34"/>
    </location>
</feature>
<dbReference type="GO" id="GO:0044325">
    <property type="term" value="F:transmembrane transporter binding"/>
    <property type="evidence" value="ECO:0007669"/>
    <property type="project" value="TreeGrafter"/>
</dbReference>
<name>A0A556TQN2_BAGYA</name>
<dbReference type="EMBL" id="VCAZ01000011">
    <property type="protein sequence ID" value="TSK38421.1"/>
    <property type="molecule type" value="Genomic_DNA"/>
</dbReference>
<evidence type="ECO:0000313" key="4">
    <source>
        <dbReference type="EMBL" id="TSK38421.1"/>
    </source>
</evidence>
<evidence type="ECO:0000256" key="3">
    <source>
        <dbReference type="SAM" id="MobiDB-lite"/>
    </source>
</evidence>
<dbReference type="PANTHER" id="PTHR43150">
    <property type="entry name" value="HYPERKINETIC, ISOFORM M"/>
    <property type="match status" value="1"/>
</dbReference>
<dbReference type="InterPro" id="IPR036812">
    <property type="entry name" value="NAD(P)_OxRdtase_dom_sf"/>
</dbReference>
<evidence type="ECO:0000313" key="5">
    <source>
        <dbReference type="Proteomes" id="UP000319801"/>
    </source>
</evidence>
<dbReference type="Proteomes" id="UP000319801">
    <property type="component" value="Unassembled WGS sequence"/>
</dbReference>
<dbReference type="GO" id="GO:0016491">
    <property type="term" value="F:oxidoreductase activity"/>
    <property type="evidence" value="ECO:0007669"/>
    <property type="project" value="UniProtKB-KW"/>
</dbReference>
<keyword evidence="4" id="KW-0406">Ion transport</keyword>
<dbReference type="OrthoDB" id="8727878at2759"/>
<evidence type="ECO:0000256" key="1">
    <source>
        <dbReference type="ARBA" id="ARBA00022857"/>
    </source>
</evidence>
<proteinExistence type="predicted"/>
<accession>A0A556TQN2</accession>
<keyword evidence="1" id="KW-0521">NADP</keyword>
<keyword evidence="4" id="KW-0407">Ion channel</keyword>
<reference evidence="4 5" key="1">
    <citation type="journal article" date="2019" name="Genome Biol. Evol.">
        <title>Whole-Genome Sequencing of the Giant Devil Catfish, Bagarius yarrelli.</title>
        <authorList>
            <person name="Jiang W."/>
            <person name="Lv Y."/>
            <person name="Cheng L."/>
            <person name="Yang K."/>
            <person name="Chao B."/>
            <person name="Wang X."/>
            <person name="Li Y."/>
            <person name="Pan X."/>
            <person name="You X."/>
            <person name="Zhang Y."/>
            <person name="Yang J."/>
            <person name="Li J."/>
            <person name="Zhang X."/>
            <person name="Liu S."/>
            <person name="Sun C."/>
            <person name="Yang J."/>
            <person name="Shi Q."/>
        </authorList>
    </citation>
    <scope>NUCLEOTIDE SEQUENCE [LARGE SCALE GENOMIC DNA]</scope>
    <source>
        <strain evidence="4">JWS20170419001</strain>
        <tissue evidence="4">Muscle</tissue>
    </source>
</reference>
<dbReference type="GO" id="GO:0008076">
    <property type="term" value="C:voltage-gated potassium channel complex"/>
    <property type="evidence" value="ECO:0007669"/>
    <property type="project" value="TreeGrafter"/>
</dbReference>
<dbReference type="AlphaFoldDB" id="A0A556TQN2"/>
<dbReference type="GO" id="GO:0015459">
    <property type="term" value="F:potassium channel regulator activity"/>
    <property type="evidence" value="ECO:0007669"/>
    <property type="project" value="TreeGrafter"/>
</dbReference>
<sequence length="282" mass="31050">MYLYKATCSEIPNLKPKGGQKATGDRAQSRISKDNSVDKPYPLMCWNGLRTSAHLELKHLEEFLNTHVISLQDTVSALTGMVYSSVMQVSIACTEHNLKGRNGEHGKPSATSPNVVNAARAKFRTVAIIARSFGSFTPRHHISLKESTGKHTGMKYRRSSLVITTKLYWGGKIRITVDFSAGLKGSLQRMQLEYVDVVFANRPDGNTPMEGAMTWSPLACGIISGKYQNGIPESSRASIKEKIMSEDGRKQQSKLKELAHIAEKVGCTLPQLAVGERRSVLT</sequence>
<feature type="compositionally biased region" description="Basic and acidic residues" evidence="3">
    <location>
        <begin position="23"/>
        <end position="34"/>
    </location>
</feature>
<gene>
    <name evidence="4" type="ORF">Baya_2837</name>
</gene>
<keyword evidence="2" id="KW-0560">Oxidoreductase</keyword>
<dbReference type="SUPFAM" id="SSF51430">
    <property type="entry name" value="NAD(P)-linked oxidoreductase"/>
    <property type="match status" value="1"/>
</dbReference>